<evidence type="ECO:0000259" key="9">
    <source>
        <dbReference type="PROSITE" id="PS50879"/>
    </source>
</evidence>
<evidence type="ECO:0000313" key="10">
    <source>
        <dbReference type="EMBL" id="GAM43855.1"/>
    </source>
</evidence>
<evidence type="ECO:0000256" key="5">
    <source>
        <dbReference type="ARBA" id="ARBA00022723"/>
    </source>
</evidence>
<comment type="similarity">
    <text evidence="2">Belongs to the RNase H family.</text>
</comment>
<evidence type="ECO:0000256" key="8">
    <source>
        <dbReference type="SAM" id="Coils"/>
    </source>
</evidence>
<keyword evidence="11" id="KW-1185">Reference proteome</keyword>
<dbReference type="EMBL" id="DF933856">
    <property type="protein sequence ID" value="GAM43855.1"/>
    <property type="molecule type" value="Genomic_DNA"/>
</dbReference>
<dbReference type="Pfam" id="PF00075">
    <property type="entry name" value="RNase_H"/>
    <property type="match status" value="1"/>
</dbReference>
<dbReference type="CDD" id="cd06222">
    <property type="entry name" value="RNase_H_like"/>
    <property type="match status" value="1"/>
</dbReference>
<dbReference type="Proteomes" id="UP000053095">
    <property type="component" value="Unassembled WGS sequence"/>
</dbReference>
<keyword evidence="4" id="KW-0540">Nuclease</keyword>
<dbReference type="InterPro" id="IPR050092">
    <property type="entry name" value="RNase_H"/>
</dbReference>
<evidence type="ECO:0000256" key="7">
    <source>
        <dbReference type="ARBA" id="ARBA00022801"/>
    </source>
</evidence>
<dbReference type="GO" id="GO:0043137">
    <property type="term" value="P:DNA replication, removal of RNA primer"/>
    <property type="evidence" value="ECO:0007669"/>
    <property type="project" value="TreeGrafter"/>
</dbReference>
<evidence type="ECO:0000256" key="3">
    <source>
        <dbReference type="ARBA" id="ARBA00012180"/>
    </source>
</evidence>
<dbReference type="GO" id="GO:0004523">
    <property type="term" value="F:RNA-DNA hybrid ribonuclease activity"/>
    <property type="evidence" value="ECO:0007669"/>
    <property type="project" value="UniProtKB-EC"/>
</dbReference>
<dbReference type="InterPro" id="IPR036397">
    <property type="entry name" value="RNaseH_sf"/>
</dbReference>
<accession>A0A6V8HPI4</accession>
<sequence>MALTAKIYVDGGCRGNGTPDSIGAAAAWIMRRWGERKDYVTHLPNPDMDVFAPTNQRAELVAIGHAFRLLKEQLREDNSRIPKLDIEIFSDSKYAIGCMTEWADRWKRTGWRHSDGTPVANWKLIKRTLDLENEFLAFARVSYTWIPRSENERADRLCNEAMDAEWREIVRRKNRETAQREAEARRAREERLRITREEAEEKAGREAEERRPTTLLQFLRRPEQTAKMVYTMKVYVDGGCRGNSSPNAIGAAAACIQHRSGNYDTWTRIVPQAPTTKQPPAKRAEITGIIMALELALEKYQELDGRSYLDVETF</sequence>
<feature type="coiled-coil region" evidence="8">
    <location>
        <begin position="170"/>
        <end position="209"/>
    </location>
</feature>
<dbReference type="GO" id="GO:0046872">
    <property type="term" value="F:metal ion binding"/>
    <property type="evidence" value="ECO:0007669"/>
    <property type="project" value="UniProtKB-KW"/>
</dbReference>
<dbReference type="Gene3D" id="3.30.420.10">
    <property type="entry name" value="Ribonuclease H-like superfamily/Ribonuclease H"/>
    <property type="match status" value="2"/>
</dbReference>
<organism evidence="10 11">
    <name type="scientific">Talaromyces pinophilus</name>
    <name type="common">Penicillium pinophilum</name>
    <dbReference type="NCBI Taxonomy" id="128442"/>
    <lineage>
        <taxon>Eukaryota</taxon>
        <taxon>Fungi</taxon>
        <taxon>Dikarya</taxon>
        <taxon>Ascomycota</taxon>
        <taxon>Pezizomycotina</taxon>
        <taxon>Eurotiomycetes</taxon>
        <taxon>Eurotiomycetidae</taxon>
        <taxon>Eurotiales</taxon>
        <taxon>Trichocomaceae</taxon>
        <taxon>Talaromyces</taxon>
        <taxon>Talaromyces sect. Talaromyces</taxon>
    </lineage>
</organism>
<dbReference type="AlphaFoldDB" id="A0A6V8HPI4"/>
<keyword evidence="8" id="KW-0175">Coiled coil</keyword>
<comment type="caution">
    <text evidence="10">The sequence shown here is derived from an EMBL/GenBank/DDBJ whole genome shotgun (WGS) entry which is preliminary data.</text>
</comment>
<gene>
    <name evidence="10" type="ORF">TCE0_060r19010</name>
</gene>
<evidence type="ECO:0000256" key="2">
    <source>
        <dbReference type="ARBA" id="ARBA00005300"/>
    </source>
</evidence>
<comment type="catalytic activity">
    <reaction evidence="1">
        <text>Endonucleolytic cleavage to 5'-phosphomonoester.</text>
        <dbReference type="EC" id="3.1.26.4"/>
    </reaction>
</comment>
<dbReference type="InterPro" id="IPR002156">
    <property type="entry name" value="RNaseH_domain"/>
</dbReference>
<feature type="domain" description="RNase H type-1" evidence="9">
    <location>
        <begin position="1"/>
        <end position="163"/>
    </location>
</feature>
<feature type="domain" description="RNase H type-1" evidence="9">
    <location>
        <begin position="228"/>
        <end position="314"/>
    </location>
</feature>
<keyword evidence="7" id="KW-0378">Hydrolase</keyword>
<evidence type="ECO:0000313" key="11">
    <source>
        <dbReference type="Proteomes" id="UP000053095"/>
    </source>
</evidence>
<reference evidence="11" key="1">
    <citation type="journal article" date="2015" name="Genome Announc.">
        <title>Draft genome sequence of Talaromyces cellulolyticus strain Y-94, a source of lignocellulosic biomass-degrading enzymes.</title>
        <authorList>
            <person name="Fujii T."/>
            <person name="Koike H."/>
            <person name="Sawayama S."/>
            <person name="Yano S."/>
            <person name="Inoue H."/>
        </authorList>
    </citation>
    <scope>NUCLEOTIDE SEQUENCE [LARGE SCALE GENOMIC DNA]</scope>
    <source>
        <strain evidence="11">Y-94</strain>
    </source>
</reference>
<name>A0A6V8HPI4_TALPI</name>
<keyword evidence="5" id="KW-0479">Metal-binding</keyword>
<dbReference type="CDD" id="cd09280">
    <property type="entry name" value="RNase_HI_eukaryote_like"/>
    <property type="match status" value="1"/>
</dbReference>
<protein>
    <recommendedName>
        <fullName evidence="3">ribonuclease H</fullName>
        <ecNumber evidence="3">3.1.26.4</ecNumber>
    </recommendedName>
</protein>
<evidence type="ECO:0000256" key="4">
    <source>
        <dbReference type="ARBA" id="ARBA00022722"/>
    </source>
</evidence>
<keyword evidence="6" id="KW-0255">Endonuclease</keyword>
<proteinExistence type="inferred from homology"/>
<dbReference type="GO" id="GO:0003676">
    <property type="term" value="F:nucleic acid binding"/>
    <property type="evidence" value="ECO:0007669"/>
    <property type="project" value="InterPro"/>
</dbReference>
<dbReference type="PANTHER" id="PTHR10642">
    <property type="entry name" value="RIBONUCLEASE H1"/>
    <property type="match status" value="1"/>
</dbReference>
<dbReference type="PANTHER" id="PTHR10642:SF26">
    <property type="entry name" value="RIBONUCLEASE H1"/>
    <property type="match status" value="1"/>
</dbReference>
<evidence type="ECO:0000256" key="1">
    <source>
        <dbReference type="ARBA" id="ARBA00000077"/>
    </source>
</evidence>
<dbReference type="PROSITE" id="PS50879">
    <property type="entry name" value="RNASE_H_1"/>
    <property type="match status" value="2"/>
</dbReference>
<evidence type="ECO:0000256" key="6">
    <source>
        <dbReference type="ARBA" id="ARBA00022759"/>
    </source>
</evidence>
<dbReference type="InterPro" id="IPR012337">
    <property type="entry name" value="RNaseH-like_sf"/>
</dbReference>
<dbReference type="EC" id="3.1.26.4" evidence="3"/>
<dbReference type="InterPro" id="IPR044730">
    <property type="entry name" value="RNase_H-like_dom_plant"/>
</dbReference>
<dbReference type="SUPFAM" id="SSF53098">
    <property type="entry name" value="Ribonuclease H-like"/>
    <property type="match status" value="2"/>
</dbReference>